<dbReference type="EMBL" id="JOJR01000169">
    <property type="protein sequence ID" value="RCN43117.1"/>
    <property type="molecule type" value="Genomic_DNA"/>
</dbReference>
<gene>
    <name evidence="2" type="ORF">ANCCAN_10905</name>
</gene>
<evidence type="ECO:0000313" key="3">
    <source>
        <dbReference type="Proteomes" id="UP000252519"/>
    </source>
</evidence>
<feature type="region of interest" description="Disordered" evidence="1">
    <location>
        <begin position="20"/>
        <end position="70"/>
    </location>
</feature>
<protein>
    <submittedName>
        <fullName evidence="2">Uncharacterized protein</fullName>
    </submittedName>
</protein>
<evidence type="ECO:0000313" key="2">
    <source>
        <dbReference type="EMBL" id="RCN43117.1"/>
    </source>
</evidence>
<feature type="compositionally biased region" description="Polar residues" evidence="1">
    <location>
        <begin position="31"/>
        <end position="40"/>
    </location>
</feature>
<name>A0A368GJT4_ANCCA</name>
<accession>A0A368GJT4</accession>
<reference evidence="2 3" key="1">
    <citation type="submission" date="2014-10" db="EMBL/GenBank/DDBJ databases">
        <title>Draft genome of the hookworm Ancylostoma caninum.</title>
        <authorList>
            <person name="Mitreva M."/>
        </authorList>
    </citation>
    <scope>NUCLEOTIDE SEQUENCE [LARGE SCALE GENOMIC DNA]</scope>
    <source>
        <strain evidence="2 3">Baltimore</strain>
    </source>
</reference>
<evidence type="ECO:0000256" key="1">
    <source>
        <dbReference type="SAM" id="MobiDB-lite"/>
    </source>
</evidence>
<comment type="caution">
    <text evidence="2">The sequence shown here is derived from an EMBL/GenBank/DDBJ whole genome shotgun (WGS) entry which is preliminary data.</text>
</comment>
<dbReference type="Proteomes" id="UP000252519">
    <property type="component" value="Unassembled WGS sequence"/>
</dbReference>
<keyword evidence="3" id="KW-1185">Reference proteome</keyword>
<dbReference type="AlphaFoldDB" id="A0A368GJT4"/>
<feature type="compositionally biased region" description="Polar residues" evidence="1">
    <location>
        <begin position="53"/>
        <end position="70"/>
    </location>
</feature>
<organism evidence="2 3">
    <name type="scientific">Ancylostoma caninum</name>
    <name type="common">Dog hookworm</name>
    <dbReference type="NCBI Taxonomy" id="29170"/>
    <lineage>
        <taxon>Eukaryota</taxon>
        <taxon>Metazoa</taxon>
        <taxon>Ecdysozoa</taxon>
        <taxon>Nematoda</taxon>
        <taxon>Chromadorea</taxon>
        <taxon>Rhabditida</taxon>
        <taxon>Rhabditina</taxon>
        <taxon>Rhabditomorpha</taxon>
        <taxon>Strongyloidea</taxon>
        <taxon>Ancylostomatidae</taxon>
        <taxon>Ancylostomatinae</taxon>
        <taxon>Ancylostoma</taxon>
    </lineage>
</organism>
<proteinExistence type="predicted"/>
<sequence>MARYAQRLLRIHPEVAKFRGTTRQSKRMQRQLGNHTNTGAASAEQAKTEGQSRECTTTPVETNNFCEMEE</sequence>